<dbReference type="PROSITE" id="PS50801">
    <property type="entry name" value="STAS"/>
    <property type="match status" value="1"/>
</dbReference>
<protein>
    <submittedName>
        <fullName evidence="7">Sodium-independent anion transporter</fullName>
    </submittedName>
</protein>
<comment type="subcellular location">
    <subcellularLocation>
        <location evidence="1">Membrane</location>
        <topology evidence="1">Multi-pass membrane protein</topology>
    </subcellularLocation>
</comment>
<dbReference type="GO" id="GO:0016020">
    <property type="term" value="C:membrane"/>
    <property type="evidence" value="ECO:0007669"/>
    <property type="project" value="UniProtKB-SubCell"/>
</dbReference>
<evidence type="ECO:0000313" key="8">
    <source>
        <dbReference type="Proteomes" id="UP000181897"/>
    </source>
</evidence>
<dbReference type="InterPro" id="IPR002645">
    <property type="entry name" value="STAS_dom"/>
</dbReference>
<feature type="domain" description="STAS" evidence="6">
    <location>
        <begin position="448"/>
        <end position="529"/>
    </location>
</feature>
<sequence length="557" mass="58729">MPRTAFLRFTQNLTENLDVTDLRWMPQDGFSLGRLRIELLSGLTVALALVPEAVAFAFVAGVHPLVGLYAAFLVGLITALIGGRPGMISGATGALAVVMVALVAQHGVEYLFATVVLMGLIQVFAGVMQWGKFIRLVPHPVMLGFVNGLAIVIFLAQLSQFKVPGTMVDTGHGMGGGEWLSGQPLYLMLALVAATMAIIWATPKVTRLIPAPLAGIGIVAVIVIATGMNVPRVGDLASIEGGFPAFHNPFGDGVGLYGTALAPFTLETLYIIAPYAVILAAIGLIESLLTLNLVGDMTGTRGGASQECIAQGVANTVTGFFGGMGGCAMIGQSMINVKSGGRTRVAGIAAAVFLLLFILVGAPLIEQIPLAALVGVMFMVVIGTFAWNSFGILRKVPLMDAFVILLVTVVTVLEDLAVAVVVGVIVSALAYAWNNARRIHAKTYVTPEGAKVYQVQGPLFFGSAEGFAELFDVYADPSRVIVDFADSRVVDQSALQAIEAMAVKYEAAGKVLELRHLSRDCHRLLTKAGHLVVDSDDDPEYQLAVNYQVRTGILGGH</sequence>
<accession>A0A1J0WIP4</accession>
<evidence type="ECO:0000259" key="6">
    <source>
        <dbReference type="PROSITE" id="PS50801"/>
    </source>
</evidence>
<feature type="transmembrane region" description="Helical" evidence="5">
    <location>
        <begin position="345"/>
        <end position="365"/>
    </location>
</feature>
<dbReference type="OrthoDB" id="9771198at2"/>
<proteinExistence type="predicted"/>
<dbReference type="Gene3D" id="3.30.750.24">
    <property type="entry name" value="STAS domain"/>
    <property type="match status" value="1"/>
</dbReference>
<keyword evidence="8" id="KW-1185">Reference proteome</keyword>
<dbReference type="Pfam" id="PF00916">
    <property type="entry name" value="Sulfate_transp"/>
    <property type="match status" value="1"/>
</dbReference>
<dbReference type="SUPFAM" id="SSF52091">
    <property type="entry name" value="SpoIIaa-like"/>
    <property type="match status" value="1"/>
</dbReference>
<dbReference type="PANTHER" id="PTHR43310:SF1">
    <property type="entry name" value="SULFATE TRANSPORTER YBAR-RELATED"/>
    <property type="match status" value="1"/>
</dbReference>
<evidence type="ECO:0000256" key="3">
    <source>
        <dbReference type="ARBA" id="ARBA00022989"/>
    </source>
</evidence>
<evidence type="ECO:0000256" key="5">
    <source>
        <dbReference type="SAM" id="Phobius"/>
    </source>
</evidence>
<gene>
    <name evidence="7" type="ORF">BOO69_12765</name>
</gene>
<keyword evidence="2 5" id="KW-0812">Transmembrane</keyword>
<organism evidence="7 8">
    <name type="scientific">Sulfitobacter alexandrii</name>
    <dbReference type="NCBI Taxonomy" id="1917485"/>
    <lineage>
        <taxon>Bacteria</taxon>
        <taxon>Pseudomonadati</taxon>
        <taxon>Pseudomonadota</taxon>
        <taxon>Alphaproteobacteria</taxon>
        <taxon>Rhodobacterales</taxon>
        <taxon>Roseobacteraceae</taxon>
        <taxon>Sulfitobacter</taxon>
    </lineage>
</organism>
<keyword evidence="4 5" id="KW-0472">Membrane</keyword>
<keyword evidence="3 5" id="KW-1133">Transmembrane helix</keyword>
<evidence type="ECO:0000256" key="2">
    <source>
        <dbReference type="ARBA" id="ARBA00022692"/>
    </source>
</evidence>
<feature type="transmembrane region" description="Helical" evidence="5">
    <location>
        <begin position="371"/>
        <end position="390"/>
    </location>
</feature>
<evidence type="ECO:0000313" key="7">
    <source>
        <dbReference type="EMBL" id="APE44173.1"/>
    </source>
</evidence>
<dbReference type="KEGG" id="suam:BOO69_12765"/>
<feature type="transmembrane region" description="Helical" evidence="5">
    <location>
        <begin position="269"/>
        <end position="291"/>
    </location>
</feature>
<feature type="transmembrane region" description="Helical" evidence="5">
    <location>
        <begin position="65"/>
        <end position="82"/>
    </location>
</feature>
<feature type="transmembrane region" description="Helical" evidence="5">
    <location>
        <begin position="179"/>
        <end position="201"/>
    </location>
</feature>
<feature type="transmembrane region" description="Helical" evidence="5">
    <location>
        <begin position="140"/>
        <end position="159"/>
    </location>
</feature>
<dbReference type="AlphaFoldDB" id="A0A1J0WIP4"/>
<reference evidence="7 8" key="1">
    <citation type="submission" date="2016-11" db="EMBL/GenBank/DDBJ databases">
        <title>Complete genome sequence of Sulfitobacter sp. AM1-D1, a toxic bacteria associated with marine dinoflagellate Alexandrium minutum in East China Sea.</title>
        <authorList>
            <person name="Yang Q."/>
            <person name="Zhang X."/>
            <person name="Tian X."/>
        </authorList>
    </citation>
    <scope>NUCLEOTIDE SEQUENCE [LARGE SCALE GENOMIC DNA]</scope>
    <source>
        <strain evidence="7 8">AM1-D1</strain>
    </source>
</reference>
<dbReference type="InterPro" id="IPR052706">
    <property type="entry name" value="Membrane-Transporter-like"/>
</dbReference>
<dbReference type="CDD" id="cd07042">
    <property type="entry name" value="STAS_SulP_like_sulfate_transporter"/>
    <property type="match status" value="1"/>
</dbReference>
<dbReference type="RefSeq" id="WP_071972513.1">
    <property type="nucleotide sequence ID" value="NZ_CP018076.1"/>
</dbReference>
<dbReference type="STRING" id="1917485.BOO69_12765"/>
<dbReference type="InterPro" id="IPR011547">
    <property type="entry name" value="SLC26A/SulP_dom"/>
</dbReference>
<dbReference type="Proteomes" id="UP000181897">
    <property type="component" value="Chromosome"/>
</dbReference>
<dbReference type="InterPro" id="IPR036513">
    <property type="entry name" value="STAS_dom_sf"/>
</dbReference>
<dbReference type="EMBL" id="CP018076">
    <property type="protein sequence ID" value="APE44173.1"/>
    <property type="molecule type" value="Genomic_DNA"/>
</dbReference>
<feature type="transmembrane region" description="Helical" evidence="5">
    <location>
        <begin position="110"/>
        <end position="128"/>
    </location>
</feature>
<evidence type="ECO:0000256" key="4">
    <source>
        <dbReference type="ARBA" id="ARBA00023136"/>
    </source>
</evidence>
<name>A0A1J0WIP4_9RHOB</name>
<dbReference type="Pfam" id="PF01740">
    <property type="entry name" value="STAS"/>
    <property type="match status" value="1"/>
</dbReference>
<feature type="transmembrane region" description="Helical" evidence="5">
    <location>
        <begin position="39"/>
        <end position="59"/>
    </location>
</feature>
<dbReference type="PANTHER" id="PTHR43310">
    <property type="entry name" value="SULFATE TRANSPORTER YBAR-RELATED"/>
    <property type="match status" value="1"/>
</dbReference>
<feature type="transmembrane region" description="Helical" evidence="5">
    <location>
        <begin position="402"/>
        <end position="433"/>
    </location>
</feature>
<feature type="transmembrane region" description="Helical" evidence="5">
    <location>
        <begin position="208"/>
        <end position="228"/>
    </location>
</feature>
<evidence type="ECO:0000256" key="1">
    <source>
        <dbReference type="ARBA" id="ARBA00004141"/>
    </source>
</evidence>